<dbReference type="PANTHER" id="PTHR47683">
    <property type="entry name" value="PSEUDOURIDINE SYNTHASE FAMILY PROTEIN-RELATED"/>
    <property type="match status" value="1"/>
</dbReference>
<accession>A0A4D6XYH9</accession>
<sequence length="248" mass="28953">MSEKIQKILARYGYGSRRNIEKIIKSGNVLINNKKILIGQRIDLNNINNIIINGDNVLIKKKISTKVLVYNKPEGEICTRSDFKHRPTVFKKLPILNCQKWISVGRLDLNTSGLLLFTNNGNLANQLMHPSNEIEREYYIRVFGKINKNTMNILKNGVKIKDLYVSFKDIELITTNNRRRNQWLKGIICEGKNREIRRIFETVQCRVNRLIRIRYGNIYLPKELKSGHYFELNSISINNLSKLISIKH</sequence>
<comment type="similarity">
    <text evidence="1 7">Belongs to the pseudouridine synthase RsuA family.</text>
</comment>
<comment type="function">
    <text evidence="5">Responsible for synthesis of pseudouridine from uracil-2605 in 23S ribosomal RNA.</text>
</comment>
<evidence type="ECO:0000256" key="7">
    <source>
        <dbReference type="RuleBase" id="RU003887"/>
    </source>
</evidence>
<keyword evidence="3 7" id="KW-0413">Isomerase</keyword>
<dbReference type="SMART" id="SM00363">
    <property type="entry name" value="S4"/>
    <property type="match status" value="1"/>
</dbReference>
<dbReference type="SUPFAM" id="SSF55174">
    <property type="entry name" value="Alpha-L RNA-binding motif"/>
    <property type="match status" value="1"/>
</dbReference>
<dbReference type="RefSeq" id="WP_158356553.1">
    <property type="nucleotide sequence ID" value="NZ_CP034873.1"/>
</dbReference>
<dbReference type="PROSITE" id="PS50889">
    <property type="entry name" value="S4"/>
    <property type="match status" value="1"/>
</dbReference>
<evidence type="ECO:0000256" key="4">
    <source>
        <dbReference type="ARBA" id="ARBA00036944"/>
    </source>
</evidence>
<evidence type="ECO:0000313" key="9">
    <source>
        <dbReference type="EMBL" id="QCI21583.1"/>
    </source>
</evidence>
<dbReference type="InterPro" id="IPR042092">
    <property type="entry name" value="PsdUridine_s_RsuA/RluB/E/F_cat"/>
</dbReference>
<evidence type="ECO:0000256" key="1">
    <source>
        <dbReference type="ARBA" id="ARBA00008348"/>
    </source>
</evidence>
<dbReference type="InterPro" id="IPR000748">
    <property type="entry name" value="PsdUridine_synth_RsuA/RluB/E/F"/>
</dbReference>
<dbReference type="CDD" id="cd02556">
    <property type="entry name" value="PseudoU_synth_RluB"/>
    <property type="match status" value="1"/>
</dbReference>
<evidence type="ECO:0000259" key="8">
    <source>
        <dbReference type="SMART" id="SM00363"/>
    </source>
</evidence>
<dbReference type="EC" id="5.4.99.-" evidence="7"/>
<evidence type="ECO:0000256" key="5">
    <source>
        <dbReference type="ARBA" id="ARBA00037383"/>
    </source>
</evidence>
<proteinExistence type="inferred from homology"/>
<evidence type="ECO:0000256" key="2">
    <source>
        <dbReference type="ARBA" id="ARBA00022884"/>
    </source>
</evidence>
<dbReference type="InterPro" id="IPR020103">
    <property type="entry name" value="PsdUridine_synth_cat_dom_sf"/>
</dbReference>
<organism evidence="9 10">
    <name type="scientific">Buchnera aphidicola</name>
    <name type="common">Hyadaphis tataricae</name>
    <dbReference type="NCBI Taxonomy" id="1241859"/>
    <lineage>
        <taxon>Bacteria</taxon>
        <taxon>Pseudomonadati</taxon>
        <taxon>Pseudomonadota</taxon>
        <taxon>Gammaproteobacteria</taxon>
        <taxon>Enterobacterales</taxon>
        <taxon>Erwiniaceae</taxon>
        <taxon>Buchnera</taxon>
    </lineage>
</organism>
<keyword evidence="2 6" id="KW-0694">RNA-binding</keyword>
<dbReference type="PANTHER" id="PTHR47683:SF3">
    <property type="entry name" value="RIBOSOMAL LARGE SUBUNIT PSEUDOURIDINE SYNTHASE B"/>
    <property type="match status" value="1"/>
</dbReference>
<dbReference type="OrthoDB" id="9807213at2"/>
<evidence type="ECO:0000256" key="6">
    <source>
        <dbReference type="PROSITE-ProRule" id="PRU00182"/>
    </source>
</evidence>
<dbReference type="NCBIfam" id="TIGR00093">
    <property type="entry name" value="pseudouridine synthase"/>
    <property type="match status" value="1"/>
</dbReference>
<feature type="domain" description="RNA-binding S4" evidence="8">
    <location>
        <begin position="3"/>
        <end position="73"/>
    </location>
</feature>
<dbReference type="GO" id="GO:0003723">
    <property type="term" value="F:RNA binding"/>
    <property type="evidence" value="ECO:0007669"/>
    <property type="project" value="UniProtKB-KW"/>
</dbReference>
<dbReference type="AlphaFoldDB" id="A0A4D6XYH9"/>
<dbReference type="GO" id="GO:0000455">
    <property type="term" value="P:enzyme-directed rRNA pseudouridine synthesis"/>
    <property type="evidence" value="ECO:0007669"/>
    <property type="project" value="UniProtKB-ARBA"/>
</dbReference>
<dbReference type="InterPro" id="IPR036986">
    <property type="entry name" value="S4_RNA-bd_sf"/>
</dbReference>
<dbReference type="InterPro" id="IPR006145">
    <property type="entry name" value="PsdUridine_synth_RsuA/RluA"/>
</dbReference>
<protein>
    <recommendedName>
        <fullName evidence="7">Pseudouridine synthase</fullName>
        <ecNumber evidence="7">5.4.99.-</ecNumber>
    </recommendedName>
</protein>
<dbReference type="InterPro" id="IPR020094">
    <property type="entry name" value="TruA/RsuA/RluB/E/F_N"/>
</dbReference>
<dbReference type="PROSITE" id="PS01149">
    <property type="entry name" value="PSI_RSU"/>
    <property type="match status" value="1"/>
</dbReference>
<reference evidence="9 10" key="2">
    <citation type="submission" date="2019-05" db="EMBL/GenBank/DDBJ databases">
        <title>Genome evolution of the obligate endosymbiont Buchnera aphidicola.</title>
        <authorList>
            <person name="Moran N.A."/>
        </authorList>
    </citation>
    <scope>NUCLEOTIDE SEQUENCE [LARGE SCALE GENOMIC DNA]</scope>
    <source>
        <strain evidence="9 10">Hta</strain>
    </source>
</reference>
<dbReference type="Gene3D" id="3.10.290.10">
    <property type="entry name" value="RNA-binding S4 domain"/>
    <property type="match status" value="1"/>
</dbReference>
<dbReference type="Gene3D" id="3.30.70.1560">
    <property type="entry name" value="Alpha-L RNA-binding motif"/>
    <property type="match status" value="1"/>
</dbReference>
<dbReference type="Pfam" id="PF01479">
    <property type="entry name" value="S4"/>
    <property type="match status" value="1"/>
</dbReference>
<evidence type="ECO:0000313" key="10">
    <source>
        <dbReference type="Proteomes" id="UP000298773"/>
    </source>
</evidence>
<dbReference type="InterPro" id="IPR050343">
    <property type="entry name" value="RsuA_PseudoU_synthase"/>
</dbReference>
<dbReference type="InterPro" id="IPR018496">
    <property type="entry name" value="PsdUridine_synth_RsuA/RluB_CS"/>
</dbReference>
<dbReference type="SUPFAM" id="SSF55120">
    <property type="entry name" value="Pseudouridine synthase"/>
    <property type="match status" value="1"/>
</dbReference>
<comment type="catalytic activity">
    <reaction evidence="4">
        <text>uridine(2605) in 23S rRNA = pseudouridine(2605) in 23S rRNA</text>
        <dbReference type="Rhea" id="RHEA:42520"/>
        <dbReference type="Rhea" id="RHEA-COMP:10095"/>
        <dbReference type="Rhea" id="RHEA-COMP:10096"/>
        <dbReference type="ChEBI" id="CHEBI:65314"/>
        <dbReference type="ChEBI" id="CHEBI:65315"/>
        <dbReference type="EC" id="5.4.99.22"/>
    </reaction>
</comment>
<dbReference type="Gene3D" id="3.30.70.580">
    <property type="entry name" value="Pseudouridine synthase I, catalytic domain, N-terminal subdomain"/>
    <property type="match status" value="1"/>
</dbReference>
<name>A0A4D6XYH9_9GAMM</name>
<dbReference type="EMBL" id="CP034873">
    <property type="protein sequence ID" value="QCI21583.1"/>
    <property type="molecule type" value="Genomic_DNA"/>
</dbReference>
<dbReference type="Proteomes" id="UP000298773">
    <property type="component" value="Chromosome"/>
</dbReference>
<dbReference type="InterPro" id="IPR002942">
    <property type="entry name" value="S4_RNA-bd"/>
</dbReference>
<dbReference type="GO" id="GO:0160139">
    <property type="term" value="F:23S rRNA pseudouridine(2605) synthase activity"/>
    <property type="evidence" value="ECO:0007669"/>
    <property type="project" value="UniProtKB-EC"/>
</dbReference>
<dbReference type="CDD" id="cd00165">
    <property type="entry name" value="S4"/>
    <property type="match status" value="1"/>
</dbReference>
<reference evidence="9 10" key="1">
    <citation type="submission" date="2018-12" db="EMBL/GenBank/DDBJ databases">
        <authorList>
            <person name="Chong R.A."/>
        </authorList>
    </citation>
    <scope>NUCLEOTIDE SEQUENCE [LARGE SCALE GENOMIC DNA]</scope>
    <source>
        <strain evidence="9 10">Hta</strain>
    </source>
</reference>
<dbReference type="Pfam" id="PF00849">
    <property type="entry name" value="PseudoU_synth_2"/>
    <property type="match status" value="1"/>
</dbReference>
<gene>
    <name evidence="9" type="ORF">D9V69_01395</name>
</gene>
<evidence type="ECO:0000256" key="3">
    <source>
        <dbReference type="ARBA" id="ARBA00023235"/>
    </source>
</evidence>